<proteinExistence type="predicted"/>
<dbReference type="Proteomes" id="UP000503840">
    <property type="component" value="Unassembled WGS sequence"/>
</dbReference>
<organism evidence="1 2">
    <name type="scientific">Desulfovibrio subterraneus</name>
    <dbReference type="NCBI Taxonomy" id="2718620"/>
    <lineage>
        <taxon>Bacteria</taxon>
        <taxon>Pseudomonadati</taxon>
        <taxon>Thermodesulfobacteriota</taxon>
        <taxon>Desulfovibrionia</taxon>
        <taxon>Desulfovibrionales</taxon>
        <taxon>Desulfovibrionaceae</taxon>
        <taxon>Desulfovibrio</taxon>
    </lineage>
</organism>
<comment type="caution">
    <text evidence="1">The sequence shown here is derived from an EMBL/GenBank/DDBJ whole genome shotgun (WGS) entry which is preliminary data.</text>
</comment>
<dbReference type="AlphaFoldDB" id="A0A7J0BGT0"/>
<reference evidence="1 2" key="1">
    <citation type="submission" date="2020-05" db="EMBL/GenBank/DDBJ databases">
        <title>Draft genome sequence of Desulfovibrio sp. strain HN2T.</title>
        <authorList>
            <person name="Ueno A."/>
            <person name="Tamazawa S."/>
            <person name="Tamamura S."/>
            <person name="Murakami T."/>
            <person name="Kiyama T."/>
            <person name="Inomata H."/>
            <person name="Amano Y."/>
            <person name="Miyakawa K."/>
            <person name="Tamaki H."/>
            <person name="Naganuma T."/>
            <person name="Kaneko K."/>
        </authorList>
    </citation>
    <scope>NUCLEOTIDE SEQUENCE [LARGE SCALE GENOMIC DNA]</scope>
    <source>
        <strain evidence="1 2">HN2</strain>
    </source>
</reference>
<keyword evidence="2" id="KW-1185">Reference proteome</keyword>
<sequence length="183" mass="20350">MNKMMLQTAQQSGEQRAMVACYFGGLPRCIYCAGIPLVCTEKLVLLEAYTKFGEYDGIEAYPADEIDEIRTGSRLLHALAMLASRYEPDRQPYNGGAESDLYSLLQKHCADHTLVCLVTRSGGERQEYYGRMVQVSPEALELAVLDEYGNDDGVVQLSTPSVAGLWFDSRECRSLEFLAGRNS</sequence>
<protein>
    <submittedName>
        <fullName evidence="1">Uncharacterized protein</fullName>
    </submittedName>
</protein>
<name>A0A7J0BGT0_9BACT</name>
<dbReference type="EMBL" id="BLVO01000012">
    <property type="protein sequence ID" value="GFM32758.1"/>
    <property type="molecule type" value="Genomic_DNA"/>
</dbReference>
<dbReference type="RefSeq" id="WP_174404435.1">
    <property type="nucleotide sequence ID" value="NZ_BLVO01000012.1"/>
</dbReference>
<evidence type="ECO:0000313" key="1">
    <source>
        <dbReference type="EMBL" id="GFM32758.1"/>
    </source>
</evidence>
<evidence type="ECO:0000313" key="2">
    <source>
        <dbReference type="Proteomes" id="UP000503840"/>
    </source>
</evidence>
<gene>
    <name evidence="1" type="ORF">DSM101010T_11230</name>
</gene>
<accession>A0A7J0BGT0</accession>